<dbReference type="RefSeq" id="XP_021864994.1">
    <property type="nucleotide sequence ID" value="XM_022009302.2"/>
</dbReference>
<feature type="domain" description="Kinetochore protein Nuf2 N-terminal" evidence="10">
    <location>
        <begin position="15"/>
        <end position="126"/>
    </location>
</feature>
<evidence type="ECO:0000313" key="11">
    <source>
        <dbReference type="Proteomes" id="UP000813463"/>
    </source>
</evidence>
<dbReference type="PANTHER" id="PTHR48441">
    <property type="match status" value="1"/>
</dbReference>
<organism evidence="11 12">
    <name type="scientific">Spinacia oleracea</name>
    <name type="common">Spinach</name>
    <dbReference type="NCBI Taxonomy" id="3562"/>
    <lineage>
        <taxon>Eukaryota</taxon>
        <taxon>Viridiplantae</taxon>
        <taxon>Streptophyta</taxon>
        <taxon>Embryophyta</taxon>
        <taxon>Tracheophyta</taxon>
        <taxon>Spermatophyta</taxon>
        <taxon>Magnoliopsida</taxon>
        <taxon>eudicotyledons</taxon>
        <taxon>Gunneridae</taxon>
        <taxon>Pentapetalae</taxon>
        <taxon>Caryophyllales</taxon>
        <taxon>Chenopodiaceae</taxon>
        <taxon>Chenopodioideae</taxon>
        <taxon>Anserineae</taxon>
        <taxon>Spinacia</taxon>
    </lineage>
</organism>
<proteinExistence type="inferred from homology"/>
<reference evidence="11" key="1">
    <citation type="journal article" date="2021" name="Nat. Commun.">
        <title>Genomic analyses provide insights into spinach domestication and the genetic basis of agronomic traits.</title>
        <authorList>
            <person name="Cai X."/>
            <person name="Sun X."/>
            <person name="Xu C."/>
            <person name="Sun H."/>
            <person name="Wang X."/>
            <person name="Ge C."/>
            <person name="Zhang Z."/>
            <person name="Wang Q."/>
            <person name="Fei Z."/>
            <person name="Jiao C."/>
            <person name="Wang Q."/>
        </authorList>
    </citation>
    <scope>NUCLEOTIDE SEQUENCE [LARGE SCALE GENOMIC DNA]</scope>
    <source>
        <strain evidence="11">cv. Varoflay</strain>
    </source>
</reference>
<dbReference type="Gene3D" id="1.10.418.60">
    <property type="entry name" value="Ncd80 complex, Nuf2 subunit"/>
    <property type="match status" value="1"/>
</dbReference>
<dbReference type="GO" id="GO:0051301">
    <property type="term" value="P:cell division"/>
    <property type="evidence" value="ECO:0007669"/>
    <property type="project" value="UniProtKB-KW"/>
</dbReference>
<dbReference type="GeneID" id="110803778"/>
<dbReference type="InterPro" id="IPR005549">
    <property type="entry name" value="Kinetochore_Nuf2_N"/>
</dbReference>
<evidence type="ECO:0000256" key="3">
    <source>
        <dbReference type="ARBA" id="ARBA00022454"/>
    </source>
</evidence>
<dbReference type="Pfam" id="PF03800">
    <property type="entry name" value="Nuf2"/>
    <property type="match status" value="1"/>
</dbReference>
<dbReference type="GO" id="GO:0031262">
    <property type="term" value="C:Ndc80 complex"/>
    <property type="evidence" value="ECO:0007669"/>
    <property type="project" value="InterPro"/>
</dbReference>
<evidence type="ECO:0000256" key="8">
    <source>
        <dbReference type="ARBA" id="ARBA00023328"/>
    </source>
</evidence>
<feature type="coiled-coil region" evidence="9">
    <location>
        <begin position="385"/>
        <end position="430"/>
    </location>
</feature>
<evidence type="ECO:0000259" key="10">
    <source>
        <dbReference type="Pfam" id="PF03800"/>
    </source>
</evidence>
<accession>A0A9R0JEJ0</accession>
<keyword evidence="7" id="KW-0131">Cell cycle</keyword>
<keyword evidence="8" id="KW-0137">Centromere</keyword>
<sequence>MAGYSNPTSSTQSVYSLPVLSRPEIVGILAEYQIISLSESDLTNPNPDFVANLYNSFLHFLDSLEEDSSQVDFEALERFENPEIYADAIRPIKLYRRIKDVLSEIGCPISFTFPDLISPDSSRTVKESKFSMITPYAEELGILEEECKQREAKILQLRKESAALNEARDKEKPLVQEAEAKVKELQQKLDNLNSLQFNLRKEHKAMKEKTEELENNVTRSEYELIQATQENATLRSKIVHSPDKLQRTLEEKKLVQMEANDSGRLAFQSFQEKTAILEVYTKALLKMTKQLGQMQAIQEQVNSAKSVEKDVKQLKAKLSDDQMLEKSLEAKVVENQAKAGQSDKQKLLLEKEAKLRREDDTRGWDNAKLEAVSRKHYLETRGRKIEAVEAEVASIEAKIKSTKGLAAATQEELLKEAEKIVNELKLYTSRTAQVMSKMEVLQNTGPGSLS</sequence>
<keyword evidence="3" id="KW-0158">Chromosome</keyword>
<evidence type="ECO:0000256" key="9">
    <source>
        <dbReference type="SAM" id="Coils"/>
    </source>
</evidence>
<reference evidence="12" key="2">
    <citation type="submission" date="2025-08" db="UniProtKB">
        <authorList>
            <consortium name="RefSeq"/>
        </authorList>
    </citation>
    <scope>IDENTIFICATION</scope>
    <source>
        <tissue evidence="12">Leaf</tissue>
    </source>
</reference>
<keyword evidence="5" id="KW-0498">Mitosis</keyword>
<evidence type="ECO:0000256" key="2">
    <source>
        <dbReference type="ARBA" id="ARBA00005498"/>
    </source>
</evidence>
<comment type="subcellular location">
    <subcellularLocation>
        <location evidence="1">Chromosome</location>
        <location evidence="1">Centromere</location>
    </subcellularLocation>
</comment>
<feature type="coiled-coil region" evidence="9">
    <location>
        <begin position="140"/>
        <end position="230"/>
    </location>
</feature>
<evidence type="ECO:0000256" key="1">
    <source>
        <dbReference type="ARBA" id="ARBA00004584"/>
    </source>
</evidence>
<comment type="similarity">
    <text evidence="2">Belongs to the NUF2 family.</text>
</comment>
<evidence type="ECO:0000313" key="12">
    <source>
        <dbReference type="RefSeq" id="XP_021864994.1"/>
    </source>
</evidence>
<name>A0A9R0JEJ0_SPIOL</name>
<evidence type="ECO:0000256" key="6">
    <source>
        <dbReference type="ARBA" id="ARBA00023054"/>
    </source>
</evidence>
<dbReference type="Proteomes" id="UP000813463">
    <property type="component" value="Chromosome 3"/>
</dbReference>
<dbReference type="AlphaFoldDB" id="A0A9R0JEJ0"/>
<evidence type="ECO:0000256" key="5">
    <source>
        <dbReference type="ARBA" id="ARBA00022776"/>
    </source>
</evidence>
<protein>
    <submittedName>
        <fullName evidence="12">Kinetochore protein NUF2 homolog isoform X2</fullName>
    </submittedName>
</protein>
<keyword evidence="11" id="KW-1185">Reference proteome</keyword>
<dbReference type="PANTHER" id="PTHR48441:SF1">
    <property type="entry name" value="NT-3"/>
    <property type="match status" value="1"/>
</dbReference>
<keyword evidence="6 9" id="KW-0175">Coiled coil</keyword>
<evidence type="ECO:0000256" key="4">
    <source>
        <dbReference type="ARBA" id="ARBA00022618"/>
    </source>
</evidence>
<dbReference type="InterPro" id="IPR038275">
    <property type="entry name" value="Nuf2_N_sf"/>
</dbReference>
<gene>
    <name evidence="12" type="primary">LOC110803778</name>
</gene>
<keyword evidence="4" id="KW-0132">Cell division</keyword>
<evidence type="ECO:0000256" key="7">
    <source>
        <dbReference type="ARBA" id="ARBA00023306"/>
    </source>
</evidence>